<evidence type="ECO:0000313" key="3">
    <source>
        <dbReference type="Proteomes" id="UP000799767"/>
    </source>
</evidence>
<evidence type="ECO:0000256" key="1">
    <source>
        <dbReference type="SAM" id="MobiDB-lite"/>
    </source>
</evidence>
<reference evidence="2" key="1">
    <citation type="journal article" date="2020" name="Stud. Mycol.">
        <title>101 Dothideomycetes genomes: a test case for predicting lifestyles and emergence of pathogens.</title>
        <authorList>
            <person name="Haridas S."/>
            <person name="Albert R."/>
            <person name="Binder M."/>
            <person name="Bloem J."/>
            <person name="Labutti K."/>
            <person name="Salamov A."/>
            <person name="Andreopoulos B."/>
            <person name="Baker S."/>
            <person name="Barry K."/>
            <person name="Bills G."/>
            <person name="Bluhm B."/>
            <person name="Cannon C."/>
            <person name="Castanera R."/>
            <person name="Culley D."/>
            <person name="Daum C."/>
            <person name="Ezra D."/>
            <person name="Gonzalez J."/>
            <person name="Henrissat B."/>
            <person name="Kuo A."/>
            <person name="Liang C."/>
            <person name="Lipzen A."/>
            <person name="Lutzoni F."/>
            <person name="Magnuson J."/>
            <person name="Mondo S."/>
            <person name="Nolan M."/>
            <person name="Ohm R."/>
            <person name="Pangilinan J."/>
            <person name="Park H.-J."/>
            <person name="Ramirez L."/>
            <person name="Alfaro M."/>
            <person name="Sun H."/>
            <person name="Tritt A."/>
            <person name="Yoshinaga Y."/>
            <person name="Zwiers L.-H."/>
            <person name="Turgeon B."/>
            <person name="Goodwin S."/>
            <person name="Spatafora J."/>
            <person name="Crous P."/>
            <person name="Grigoriev I."/>
        </authorList>
    </citation>
    <scope>NUCLEOTIDE SEQUENCE</scope>
    <source>
        <strain evidence="2">CBS 113389</strain>
    </source>
</reference>
<accession>A0A6A6PVX6</accession>
<feature type="region of interest" description="Disordered" evidence="1">
    <location>
        <begin position="1"/>
        <end position="177"/>
    </location>
</feature>
<feature type="compositionally biased region" description="Basic and acidic residues" evidence="1">
    <location>
        <begin position="50"/>
        <end position="73"/>
    </location>
</feature>
<dbReference type="PANTHER" id="PTHR13268:SF0">
    <property type="entry name" value="BCAS3 MICROTUBULE ASSOCIATED CELL MIGRATION FACTOR"/>
    <property type="match status" value="1"/>
</dbReference>
<gene>
    <name evidence="2" type="ORF">BDY17DRAFT_309209</name>
</gene>
<feature type="region of interest" description="Disordered" evidence="1">
    <location>
        <begin position="390"/>
        <end position="417"/>
    </location>
</feature>
<feature type="compositionally biased region" description="Polar residues" evidence="1">
    <location>
        <begin position="129"/>
        <end position="142"/>
    </location>
</feature>
<dbReference type="SUPFAM" id="SSF50978">
    <property type="entry name" value="WD40 repeat-like"/>
    <property type="match status" value="1"/>
</dbReference>
<feature type="region of interest" description="Disordered" evidence="1">
    <location>
        <begin position="676"/>
        <end position="708"/>
    </location>
</feature>
<evidence type="ECO:0000313" key="2">
    <source>
        <dbReference type="EMBL" id="KAF2483829.1"/>
    </source>
</evidence>
<dbReference type="Proteomes" id="UP000799767">
    <property type="component" value="Unassembled WGS sequence"/>
</dbReference>
<sequence length="1045" mass="113297">MSSWDDDDHPVFHTNDWQKQTTEDQPQQQQPIEGSKRPGKKSKKKQKAPRGNDVENLFDERETEAVREEREDAAVTALPPVSSADVEEERGVEWREDDFPPDRLALTPDIPPAKQSTSPQPVHAKPRQISKSSPTYGYSNGAANPHAFAPTMSKRVSYTSSPPNFIEPKAPPHMPQPHFYGSPILNLDDEFKKLHHDPPIAGSNGYCCCLDSLADAGDGVSAKKARDALLVGSEGGLEVFRVLPNKVEVVGRLEGLRGSVIGAKILPHVSVHDSLEQLRPLVAVILHGAAEGASHSAVFYQTTVEVYSLQTQERVATLYQTVAVEVPQPTVGHLTTLPEPVEDLRLTACGSFVLLASGKSGEVFVFSTATTDNSGDGEFRCIGKFWTSLQSSSDQGSSRPPSSGDAKQPTGSETELRRLPLLSLSPRWLALVPPPSASHVSIQGSPLLSEDGYSPPGLASAVAPPQPHVSCETVGTDPEDAWSRLTRQAAQGVVKYSQKGIDLGLQGWRELTNPAPLPDQRAPGKEQGAFFPPTKAPPHDPQRTEKDPSIVAIVDLQALLEAQEAKAKQPPTPVASFALPEGCNFLAFSRSGLRLLTVSRKGETYCIWDLTRSCHGIHRSDGSAGMGPSVRLIHSIPRSSPSVVVDSAWSRNDDYLALLTMHGTVHLHEIVERPSFRRRKRRSTASAYGAEKAEATVSVSQGASPPSSNAGFFGSVRSTWQQVSTQVGSMSGSGVRSSSGFGIPRSFAGFRDATASVGHAGGRVIAKGLSHGFSAAKDGASDYWHSEDNKIRHKALLKAQPASLKWLKRQSDLYLAVVCGGAVHLHPVTRLQRSKGQESVTALKHDKYGHKKFELPPIRTRASAEVKNGALQARHDVPHGFWSLRRPPADIADDTPWRKCIPPPSTQVNDVETNPPYCPFHIDPRVDIYVYDENQADSPQPSTFSNALGHGQVPKKKPSSPWLFGEPLPSATKMNLHDNTLQAVRRDFELDSDVEMDLAEAMRSVTTICSAADGDGREEIRVVTQRVRESGEGESDGDGFAVEEA</sequence>
<dbReference type="GO" id="GO:0042594">
    <property type="term" value="P:response to starvation"/>
    <property type="evidence" value="ECO:0007669"/>
    <property type="project" value="TreeGrafter"/>
</dbReference>
<dbReference type="GO" id="GO:0006914">
    <property type="term" value="P:autophagy"/>
    <property type="evidence" value="ECO:0007669"/>
    <property type="project" value="InterPro"/>
</dbReference>
<feature type="compositionally biased region" description="Polar residues" evidence="1">
    <location>
        <begin position="154"/>
        <end position="163"/>
    </location>
</feature>
<protein>
    <recommendedName>
        <fullName evidence="4">WD40-repeat-containing domain protein</fullName>
    </recommendedName>
</protein>
<feature type="region of interest" description="Disordered" evidence="1">
    <location>
        <begin position="510"/>
        <end position="545"/>
    </location>
</feature>
<feature type="compositionally biased region" description="Low complexity" evidence="1">
    <location>
        <begin position="18"/>
        <end position="31"/>
    </location>
</feature>
<dbReference type="InterPro" id="IPR036322">
    <property type="entry name" value="WD40_repeat_dom_sf"/>
</dbReference>
<evidence type="ECO:0008006" key="4">
    <source>
        <dbReference type="Google" id="ProtNLM"/>
    </source>
</evidence>
<feature type="compositionally biased region" description="Basic and acidic residues" evidence="1">
    <location>
        <begin position="89"/>
        <end position="101"/>
    </location>
</feature>
<dbReference type="RefSeq" id="XP_033590399.1">
    <property type="nucleotide sequence ID" value="XM_033735303.1"/>
</dbReference>
<dbReference type="EMBL" id="MU001634">
    <property type="protein sequence ID" value="KAF2483829.1"/>
    <property type="molecule type" value="Genomic_DNA"/>
</dbReference>
<dbReference type="GeneID" id="54476305"/>
<dbReference type="GO" id="GO:0005737">
    <property type="term" value="C:cytoplasm"/>
    <property type="evidence" value="ECO:0007669"/>
    <property type="project" value="TreeGrafter"/>
</dbReference>
<name>A0A6A6PVX6_9PEZI</name>
<dbReference type="OrthoDB" id="3938623at2759"/>
<dbReference type="PANTHER" id="PTHR13268">
    <property type="entry name" value="BREAST CARCINOMA AMPLIFIED SEQUENCE 3"/>
    <property type="match status" value="1"/>
</dbReference>
<organism evidence="2 3">
    <name type="scientific">Neohortaea acidophila</name>
    <dbReference type="NCBI Taxonomy" id="245834"/>
    <lineage>
        <taxon>Eukaryota</taxon>
        <taxon>Fungi</taxon>
        <taxon>Dikarya</taxon>
        <taxon>Ascomycota</taxon>
        <taxon>Pezizomycotina</taxon>
        <taxon>Dothideomycetes</taxon>
        <taxon>Dothideomycetidae</taxon>
        <taxon>Mycosphaerellales</taxon>
        <taxon>Teratosphaeriaceae</taxon>
        <taxon>Neohortaea</taxon>
    </lineage>
</organism>
<dbReference type="AlphaFoldDB" id="A0A6A6PVX6"/>
<feature type="compositionally biased region" description="Polar residues" evidence="1">
    <location>
        <begin position="697"/>
        <end position="708"/>
    </location>
</feature>
<keyword evidence="3" id="KW-1185">Reference proteome</keyword>
<feature type="compositionally biased region" description="Basic residues" evidence="1">
    <location>
        <begin position="37"/>
        <end position="48"/>
    </location>
</feature>
<dbReference type="InterPro" id="IPR045142">
    <property type="entry name" value="BCAS3-like"/>
</dbReference>
<feature type="compositionally biased region" description="Low complexity" evidence="1">
    <location>
        <begin position="390"/>
        <end position="405"/>
    </location>
</feature>
<proteinExistence type="predicted"/>